<dbReference type="GO" id="GO:0030288">
    <property type="term" value="C:outer membrane-bounded periplasmic space"/>
    <property type="evidence" value="ECO:0007669"/>
    <property type="project" value="TreeGrafter"/>
</dbReference>
<keyword evidence="9" id="KW-1185">Reference proteome</keyword>
<evidence type="ECO:0000256" key="1">
    <source>
        <dbReference type="ARBA" id="ARBA00004752"/>
    </source>
</evidence>
<evidence type="ECO:0000313" key="8">
    <source>
        <dbReference type="EMBL" id="MBW2937356.1"/>
    </source>
</evidence>
<evidence type="ECO:0000259" key="6">
    <source>
        <dbReference type="Pfam" id="PF00912"/>
    </source>
</evidence>
<gene>
    <name evidence="8" type="primary">pbpC</name>
    <name evidence="8" type="ORF">KXJ69_04525</name>
</gene>
<organism evidence="8 9">
    <name type="scientific">Halomarinibacterium sedimenti</name>
    <dbReference type="NCBI Taxonomy" id="2857106"/>
    <lineage>
        <taxon>Bacteria</taxon>
        <taxon>Pseudomonadati</taxon>
        <taxon>Bacteroidota</taxon>
        <taxon>Flavobacteriia</taxon>
        <taxon>Flavobacteriales</taxon>
        <taxon>Flavobacteriaceae</taxon>
        <taxon>Halomarinibacterium</taxon>
    </lineage>
</organism>
<comment type="pathway">
    <text evidence="1">Cell wall biogenesis; peptidoglycan biosynthesis.</text>
</comment>
<dbReference type="InterPro" id="IPR001264">
    <property type="entry name" value="Glyco_trans_51"/>
</dbReference>
<comment type="caution">
    <text evidence="8">The sequence shown here is derived from an EMBL/GenBank/DDBJ whole genome shotgun (WGS) entry which is preliminary data.</text>
</comment>
<dbReference type="NCBIfam" id="TIGR02073">
    <property type="entry name" value="PBP_1c"/>
    <property type="match status" value="1"/>
</dbReference>
<dbReference type="GO" id="GO:0009252">
    <property type="term" value="P:peptidoglycan biosynthetic process"/>
    <property type="evidence" value="ECO:0007669"/>
    <property type="project" value="InterPro"/>
</dbReference>
<evidence type="ECO:0000256" key="3">
    <source>
        <dbReference type="ARBA" id="ARBA00007739"/>
    </source>
</evidence>
<evidence type="ECO:0000259" key="7">
    <source>
        <dbReference type="Pfam" id="PF06832"/>
    </source>
</evidence>
<dbReference type="PANTHER" id="PTHR32282">
    <property type="entry name" value="BINDING PROTEIN TRANSPEPTIDASE, PUTATIVE-RELATED"/>
    <property type="match status" value="1"/>
</dbReference>
<accession>A0A9X1FMU2</accession>
<evidence type="ECO:0000256" key="4">
    <source>
        <dbReference type="ARBA" id="ARBA00022679"/>
    </source>
</evidence>
<dbReference type="EMBL" id="JAHWDP010000001">
    <property type="protein sequence ID" value="MBW2937356.1"/>
    <property type="molecule type" value="Genomic_DNA"/>
</dbReference>
<evidence type="ECO:0000313" key="9">
    <source>
        <dbReference type="Proteomes" id="UP001138686"/>
    </source>
</evidence>
<dbReference type="GO" id="GO:0008955">
    <property type="term" value="F:peptidoglycan glycosyltransferase activity"/>
    <property type="evidence" value="ECO:0007669"/>
    <property type="project" value="InterPro"/>
</dbReference>
<dbReference type="InterPro" id="IPR011815">
    <property type="entry name" value="PBP_1c"/>
</dbReference>
<evidence type="ECO:0000256" key="2">
    <source>
        <dbReference type="ARBA" id="ARBA00007090"/>
    </source>
</evidence>
<feature type="domain" description="Penicillin-binding C-terminal" evidence="7">
    <location>
        <begin position="694"/>
        <end position="779"/>
    </location>
</feature>
<dbReference type="InterPro" id="IPR050396">
    <property type="entry name" value="Glycosyltr_51/Transpeptidase"/>
</dbReference>
<protein>
    <submittedName>
        <fullName evidence="8">Penicillin-binding protein 1C</fullName>
    </submittedName>
</protein>
<feature type="domain" description="Penicillin-binding protein transpeptidase" evidence="5">
    <location>
        <begin position="304"/>
        <end position="563"/>
    </location>
</feature>
<proteinExistence type="inferred from homology"/>
<dbReference type="Pfam" id="PF06832">
    <property type="entry name" value="BiPBP_C"/>
    <property type="match status" value="1"/>
</dbReference>
<dbReference type="GO" id="GO:0008658">
    <property type="term" value="F:penicillin binding"/>
    <property type="evidence" value="ECO:0007669"/>
    <property type="project" value="InterPro"/>
</dbReference>
<dbReference type="InterPro" id="IPR009647">
    <property type="entry name" value="PBP_C"/>
</dbReference>
<keyword evidence="4" id="KW-0808">Transferase</keyword>
<comment type="similarity">
    <text evidence="2">In the C-terminal section; belongs to the transpeptidase family.</text>
</comment>
<evidence type="ECO:0000259" key="5">
    <source>
        <dbReference type="Pfam" id="PF00905"/>
    </source>
</evidence>
<dbReference type="Pfam" id="PF00905">
    <property type="entry name" value="Transpeptidase"/>
    <property type="match status" value="1"/>
</dbReference>
<dbReference type="Pfam" id="PF00912">
    <property type="entry name" value="Transgly"/>
    <property type="match status" value="1"/>
</dbReference>
<name>A0A9X1FMU2_9FLAO</name>
<dbReference type="RefSeq" id="WP_219051712.1">
    <property type="nucleotide sequence ID" value="NZ_JAHWDP010000001.1"/>
</dbReference>
<dbReference type="AlphaFoldDB" id="A0A9X1FMU2"/>
<reference evidence="8" key="1">
    <citation type="submission" date="2021-07" db="EMBL/GenBank/DDBJ databases">
        <title>Aureisphaera sp. CAU 1614 isolated from sea sediment.</title>
        <authorList>
            <person name="Kim W."/>
        </authorList>
    </citation>
    <scope>NUCLEOTIDE SEQUENCE</scope>
    <source>
        <strain evidence="8">CAU 1614</strain>
    </source>
</reference>
<dbReference type="Proteomes" id="UP001138686">
    <property type="component" value="Unassembled WGS sequence"/>
</dbReference>
<comment type="similarity">
    <text evidence="3">In the N-terminal section; belongs to the glycosyltransferase 51 family.</text>
</comment>
<dbReference type="PANTHER" id="PTHR32282:SF15">
    <property type="entry name" value="PENICILLIN-BINDING PROTEIN 1C"/>
    <property type="match status" value="1"/>
</dbReference>
<feature type="domain" description="Glycosyl transferase family 51" evidence="6">
    <location>
        <begin position="63"/>
        <end position="224"/>
    </location>
</feature>
<dbReference type="InterPro" id="IPR001460">
    <property type="entry name" value="PCN-bd_Tpept"/>
</dbReference>
<sequence>MKINKRAFLQKARKHKFKLSFVFVTFVVWLFCLPKPLFKDPTATVVESKEGVMIGARIANDGQWRFPKMDSIPNRFEQCILHFEDEYFYTHPGFNPISMGKALWQNLTEEGRRGGSTITQQVIRLARKNKKRSYGEKLIEVFMATRLEAGFSKNEILNYYASYAPFGGNVVGLETASWRYFGIPSHQLSWGQSAALAVLPNAPSLIFPGKNEAIFKNKRDRLLLKLFENEVIDETTYELAIEEPLPSKPYPLPEIAPHFTEKIRSEHEGKRIISTLDVTLQKKVNQLVKEHHYILQQNEINNLAVLVLDVNTKEVLAYVGNAPSNSENDPFVDVITKPRSTGSILKPFLYASALDSGELLPDMIVADIPTVINGYSPENFDNQFYGAVPASVALSRSLNVPAVRLLREYGLDRFYKRLNKLHFSSINKPANHYGLSLILGGAESSLWEITNAYAGMASTLNFFNESSSEYRKAEFQNPKFIKDKELNFGEIVFNPPVFNAGSIYKTFEAMQEVNRPQGEENWSFFNDSQPIAWKTGTSFGFKDAWAVGVTPKYAIGVWVGNADGEGRPGLTGVQAAAPVLFDVLNVLPNSNWFKTPYDDLVEVEICPQSGHLASVYCDAKKKEWIPKDGIKTTACHYHKQVFVDASENFQVNSSCYALSEMKQKNWFTLPPVMEYYYAPKHPEYKTPPPFQWNCLQEGEQKIEFIFPKRNEAIVLPKNFDETINEVVFTLAHRIPDSTVYWYLDEQFIGTTHTFHELALKPKPGNYMLTAVDEEGNEIKQPISITLASL</sequence>